<evidence type="ECO:0000313" key="2">
    <source>
        <dbReference type="Proteomes" id="UP000607653"/>
    </source>
</evidence>
<name>A0A822ZEC7_NELNU</name>
<protein>
    <submittedName>
        <fullName evidence="1">Uncharacterized protein</fullName>
    </submittedName>
</protein>
<gene>
    <name evidence="1" type="ORF">HUJ06_000321</name>
</gene>
<accession>A0A822ZEC7</accession>
<dbReference type="Proteomes" id="UP000607653">
    <property type="component" value="Unassembled WGS sequence"/>
</dbReference>
<proteinExistence type="predicted"/>
<sequence>MDSGTILIASGLSKEASSLVSSLSSDLRMSVRFRLLSGSIDGWQQLNIGSGFCALSARAIRESRLSESIVEESQPAASLCGNAFHDLQLFPTSSFSTRHLGEPAG</sequence>
<keyword evidence="2" id="KW-1185">Reference proteome</keyword>
<dbReference type="AlphaFoldDB" id="A0A822ZEC7"/>
<evidence type="ECO:0000313" key="1">
    <source>
        <dbReference type="EMBL" id="DAD42091.1"/>
    </source>
</evidence>
<dbReference type="EMBL" id="DUZY01000006">
    <property type="protein sequence ID" value="DAD42091.1"/>
    <property type="molecule type" value="Genomic_DNA"/>
</dbReference>
<comment type="caution">
    <text evidence="1">The sequence shown here is derived from an EMBL/GenBank/DDBJ whole genome shotgun (WGS) entry which is preliminary data.</text>
</comment>
<reference evidence="1 2" key="1">
    <citation type="journal article" date="2020" name="Mol. Biol. Evol.">
        <title>Distinct Expression and Methylation Patterns for Genes with Different Fates following a Single Whole-Genome Duplication in Flowering Plants.</title>
        <authorList>
            <person name="Shi T."/>
            <person name="Rahmani R.S."/>
            <person name="Gugger P.F."/>
            <person name="Wang M."/>
            <person name="Li H."/>
            <person name="Zhang Y."/>
            <person name="Li Z."/>
            <person name="Wang Q."/>
            <person name="Van de Peer Y."/>
            <person name="Marchal K."/>
            <person name="Chen J."/>
        </authorList>
    </citation>
    <scope>NUCLEOTIDE SEQUENCE [LARGE SCALE GENOMIC DNA]</scope>
    <source>
        <tissue evidence="1">Leaf</tissue>
    </source>
</reference>
<organism evidence="1 2">
    <name type="scientific">Nelumbo nucifera</name>
    <name type="common">Sacred lotus</name>
    <dbReference type="NCBI Taxonomy" id="4432"/>
    <lineage>
        <taxon>Eukaryota</taxon>
        <taxon>Viridiplantae</taxon>
        <taxon>Streptophyta</taxon>
        <taxon>Embryophyta</taxon>
        <taxon>Tracheophyta</taxon>
        <taxon>Spermatophyta</taxon>
        <taxon>Magnoliopsida</taxon>
        <taxon>Proteales</taxon>
        <taxon>Nelumbonaceae</taxon>
        <taxon>Nelumbo</taxon>
    </lineage>
</organism>